<reference evidence="4" key="1">
    <citation type="submission" date="2022-04" db="EMBL/GenBank/DDBJ databases">
        <title>Carnegiea gigantea Genome sequencing and assembly v2.</title>
        <authorList>
            <person name="Copetti D."/>
            <person name="Sanderson M.J."/>
            <person name="Burquez A."/>
            <person name="Wojciechowski M.F."/>
        </authorList>
    </citation>
    <scope>NUCLEOTIDE SEQUENCE</scope>
    <source>
        <strain evidence="4">SGP5-SGP5p</strain>
        <tissue evidence="4">Aerial part</tissue>
    </source>
</reference>
<dbReference type="PANTHER" id="PTHR47939:SF12">
    <property type="entry name" value="PENTACOTRIPEPTIDE-REPEAT REGION OF PRORP DOMAIN-CONTAINING PROTEIN"/>
    <property type="match status" value="1"/>
</dbReference>
<dbReference type="Proteomes" id="UP001153076">
    <property type="component" value="Unassembled WGS sequence"/>
</dbReference>
<dbReference type="EMBL" id="JAKOGI010000296">
    <property type="protein sequence ID" value="KAJ8437543.1"/>
    <property type="molecule type" value="Genomic_DNA"/>
</dbReference>
<gene>
    <name evidence="4" type="ORF">Cgig2_027618</name>
</gene>
<dbReference type="PROSITE" id="PS51375">
    <property type="entry name" value="PPR"/>
    <property type="match status" value="1"/>
</dbReference>
<dbReference type="PANTHER" id="PTHR47939">
    <property type="entry name" value="MEMBRANE-ASSOCIATED SALT-INDUCIBLE PROTEIN-LIKE"/>
    <property type="match status" value="1"/>
</dbReference>
<dbReference type="InterPro" id="IPR011990">
    <property type="entry name" value="TPR-like_helical_dom_sf"/>
</dbReference>
<evidence type="ECO:0000256" key="3">
    <source>
        <dbReference type="PROSITE-ProRule" id="PRU00708"/>
    </source>
</evidence>
<dbReference type="OrthoDB" id="1846553at2759"/>
<keyword evidence="5" id="KW-1185">Reference proteome</keyword>
<evidence type="ECO:0008006" key="6">
    <source>
        <dbReference type="Google" id="ProtNLM"/>
    </source>
</evidence>
<dbReference type="InterPro" id="IPR002885">
    <property type="entry name" value="PPR_rpt"/>
</dbReference>
<comment type="caution">
    <text evidence="4">The sequence shown here is derived from an EMBL/GenBank/DDBJ whole genome shotgun (WGS) entry which is preliminary data.</text>
</comment>
<organism evidence="4 5">
    <name type="scientific">Carnegiea gigantea</name>
    <dbReference type="NCBI Taxonomy" id="171969"/>
    <lineage>
        <taxon>Eukaryota</taxon>
        <taxon>Viridiplantae</taxon>
        <taxon>Streptophyta</taxon>
        <taxon>Embryophyta</taxon>
        <taxon>Tracheophyta</taxon>
        <taxon>Spermatophyta</taxon>
        <taxon>Magnoliopsida</taxon>
        <taxon>eudicotyledons</taxon>
        <taxon>Gunneridae</taxon>
        <taxon>Pentapetalae</taxon>
        <taxon>Caryophyllales</taxon>
        <taxon>Cactineae</taxon>
        <taxon>Cactaceae</taxon>
        <taxon>Cactoideae</taxon>
        <taxon>Echinocereeae</taxon>
        <taxon>Carnegiea</taxon>
    </lineage>
</organism>
<proteinExistence type="inferred from homology"/>
<evidence type="ECO:0000313" key="4">
    <source>
        <dbReference type="EMBL" id="KAJ8437543.1"/>
    </source>
</evidence>
<dbReference type="Pfam" id="PF01535">
    <property type="entry name" value="PPR"/>
    <property type="match status" value="1"/>
</dbReference>
<evidence type="ECO:0000256" key="1">
    <source>
        <dbReference type="ARBA" id="ARBA00007626"/>
    </source>
</evidence>
<evidence type="ECO:0000256" key="2">
    <source>
        <dbReference type="ARBA" id="ARBA00022737"/>
    </source>
</evidence>
<feature type="repeat" description="PPR" evidence="3">
    <location>
        <begin position="202"/>
        <end position="236"/>
    </location>
</feature>
<protein>
    <recommendedName>
        <fullName evidence="6">Pentatricopeptide repeat-containing protein</fullName>
    </recommendedName>
</protein>
<dbReference type="Pfam" id="PF12854">
    <property type="entry name" value="PPR_1"/>
    <property type="match status" value="1"/>
</dbReference>
<dbReference type="NCBIfam" id="TIGR00756">
    <property type="entry name" value="PPR"/>
    <property type="match status" value="2"/>
</dbReference>
<sequence length="276" mass="31908">MSSGKIRITRPLISLLTGRHTARRLTTNLTQPPLPGPIRPTASKPLAPVNRDHLLRNSPESKLQKNLQKAEFSLDQEFFLQICNKFPMSWRSVYRFYQFTLAQPGFIHTSVTYNKMLDVIAKPRNIDLFWELLHEMARQKVANDKTLKLALRALAGARELKKCVEYFHLMKSYGYSYSLDTLNNVVETLCKERLVDEARHPNGVTYKHLICGFCDVGDLIEASRVWNLMIDNGFEADMDAVNTMIERFFKDNQFDEGLKLFQTMRVKRMDELGLST</sequence>
<dbReference type="InterPro" id="IPR050667">
    <property type="entry name" value="PPR-containing_protein"/>
</dbReference>
<evidence type="ECO:0000313" key="5">
    <source>
        <dbReference type="Proteomes" id="UP001153076"/>
    </source>
</evidence>
<dbReference type="Gene3D" id="1.25.40.10">
    <property type="entry name" value="Tetratricopeptide repeat domain"/>
    <property type="match status" value="2"/>
</dbReference>
<comment type="similarity">
    <text evidence="1">Belongs to the PPR family. P subfamily.</text>
</comment>
<accession>A0A9Q1K6A5</accession>
<name>A0A9Q1K6A5_9CARY</name>
<keyword evidence="2" id="KW-0677">Repeat</keyword>
<dbReference type="AlphaFoldDB" id="A0A9Q1K6A5"/>